<dbReference type="Proteomes" id="UP000612055">
    <property type="component" value="Unassembled WGS sequence"/>
</dbReference>
<sequence length="475" mass="47753">MPLGLRPLAPPGTGAKRAAPTAARSRLPSPAFRGVSAPPRPAVCAGRNVEAHAGAAGSSGRSVDVVGLGNLCVDAVLPMEELPPPDVAVRRRLLDTLTAAPPDPVSWEVGGNCNFMVAAARLGLRTASVGHIGNDVYGRFMDEVLREEGVHATTRIAPGPAAAGSGGSIGGGLDSTLICFVLVGPASQHAFCSRYDFGPWPLLEGIAELPQQAQQVLRSSRAVFTNGFIFDELPLHAVESACLDAISNGSAIFFDPGPRCQTMLEGPRRAALDLLLDLSAVVLMTEDEARVVTGLSDPEAAARAVLARPGARAQWAVVKMGAAGAVLCERAAPQGGHPSGSGNGSGNGSGHGNGSGNGSGGGVRATRMGSVKVEVVDTVGCGDSFAAAIVMGYINRWPADVTLALANAVGGATATGRGAGRNVARAEDVLRLLGEGAAGRSSGGAEAAPAFARARELLLGQLAAGAGRGALSAAA</sequence>
<dbReference type="InterPro" id="IPR029056">
    <property type="entry name" value="Ribokinase-like"/>
</dbReference>
<dbReference type="SUPFAM" id="SSF53613">
    <property type="entry name" value="Ribokinase-like"/>
    <property type="match status" value="1"/>
</dbReference>
<feature type="region of interest" description="Disordered" evidence="1">
    <location>
        <begin position="1"/>
        <end position="38"/>
    </location>
</feature>
<feature type="domain" description="Carbohydrate kinase PfkB" evidence="2">
    <location>
        <begin position="212"/>
        <end position="421"/>
    </location>
</feature>
<organism evidence="3 4">
    <name type="scientific">Edaphochlamys debaryana</name>
    <dbReference type="NCBI Taxonomy" id="47281"/>
    <lineage>
        <taxon>Eukaryota</taxon>
        <taxon>Viridiplantae</taxon>
        <taxon>Chlorophyta</taxon>
        <taxon>core chlorophytes</taxon>
        <taxon>Chlorophyceae</taxon>
        <taxon>CS clade</taxon>
        <taxon>Chlamydomonadales</taxon>
        <taxon>Chlamydomonadales incertae sedis</taxon>
        <taxon>Edaphochlamys</taxon>
    </lineage>
</organism>
<dbReference type="OrthoDB" id="415590at2759"/>
<dbReference type="PANTHER" id="PTHR47826:SF1">
    <property type="entry name" value="OS03G0164700 PROTEIN"/>
    <property type="match status" value="1"/>
</dbReference>
<dbReference type="AlphaFoldDB" id="A0A835Y5T2"/>
<dbReference type="EMBL" id="JAEHOE010000017">
    <property type="protein sequence ID" value="KAG2496877.1"/>
    <property type="molecule type" value="Genomic_DNA"/>
</dbReference>
<proteinExistence type="predicted"/>
<name>A0A835Y5T2_9CHLO</name>
<protein>
    <recommendedName>
        <fullName evidence="2">Carbohydrate kinase PfkB domain-containing protein</fullName>
    </recommendedName>
</protein>
<dbReference type="Gene3D" id="3.40.1190.20">
    <property type="match status" value="1"/>
</dbReference>
<feature type="compositionally biased region" description="Gly residues" evidence="1">
    <location>
        <begin position="337"/>
        <end position="363"/>
    </location>
</feature>
<dbReference type="PANTHER" id="PTHR47826">
    <property type="entry name" value="OS03G0164700 PROTEIN"/>
    <property type="match status" value="1"/>
</dbReference>
<dbReference type="Pfam" id="PF00294">
    <property type="entry name" value="PfkB"/>
    <property type="match status" value="1"/>
</dbReference>
<evidence type="ECO:0000256" key="1">
    <source>
        <dbReference type="SAM" id="MobiDB-lite"/>
    </source>
</evidence>
<accession>A0A835Y5T2</accession>
<keyword evidence="4" id="KW-1185">Reference proteome</keyword>
<evidence type="ECO:0000313" key="3">
    <source>
        <dbReference type="EMBL" id="KAG2496877.1"/>
    </source>
</evidence>
<feature type="region of interest" description="Disordered" evidence="1">
    <location>
        <begin position="334"/>
        <end position="364"/>
    </location>
</feature>
<dbReference type="InterPro" id="IPR011611">
    <property type="entry name" value="PfkB_dom"/>
</dbReference>
<comment type="caution">
    <text evidence="3">The sequence shown here is derived from an EMBL/GenBank/DDBJ whole genome shotgun (WGS) entry which is preliminary data.</text>
</comment>
<gene>
    <name evidence="3" type="ORF">HYH03_005276</name>
</gene>
<evidence type="ECO:0000259" key="2">
    <source>
        <dbReference type="Pfam" id="PF00294"/>
    </source>
</evidence>
<evidence type="ECO:0000313" key="4">
    <source>
        <dbReference type="Proteomes" id="UP000612055"/>
    </source>
</evidence>
<reference evidence="3" key="1">
    <citation type="journal article" date="2020" name="bioRxiv">
        <title>Comparative genomics of Chlamydomonas.</title>
        <authorList>
            <person name="Craig R.J."/>
            <person name="Hasan A.R."/>
            <person name="Ness R.W."/>
            <person name="Keightley P.D."/>
        </authorList>
    </citation>
    <scope>NUCLEOTIDE SEQUENCE</scope>
    <source>
        <strain evidence="3">CCAP 11/70</strain>
    </source>
</reference>